<name>A0A1I6VPK0_9SPHI</name>
<evidence type="ECO:0000313" key="2">
    <source>
        <dbReference type="Proteomes" id="UP000198785"/>
    </source>
</evidence>
<dbReference type="STRING" id="683125.SAMN05660206_11612"/>
<dbReference type="Proteomes" id="UP000198785">
    <property type="component" value="Unassembled WGS sequence"/>
</dbReference>
<accession>A0A1I6VPK0</accession>
<dbReference type="EMBL" id="FOZZ01000016">
    <property type="protein sequence ID" value="SFT15663.1"/>
    <property type="molecule type" value="Genomic_DNA"/>
</dbReference>
<gene>
    <name evidence="1" type="ORF">SAMN05660206_11612</name>
</gene>
<sequence>MAKTESKIINKVMIPDEVVINKIYLVRNQKVMLDSDLAVM</sequence>
<dbReference type="AlphaFoldDB" id="A0A1I6VPK0"/>
<protein>
    <submittedName>
        <fullName evidence="1">Uncharacterized protein</fullName>
    </submittedName>
</protein>
<reference evidence="1 2" key="1">
    <citation type="submission" date="2016-10" db="EMBL/GenBank/DDBJ databases">
        <authorList>
            <person name="de Groot N.N."/>
        </authorList>
    </citation>
    <scope>NUCLEOTIDE SEQUENCE [LARGE SCALE GENOMIC DNA]</scope>
    <source>
        <strain evidence="1 2">DSM 22789</strain>
    </source>
</reference>
<proteinExistence type="predicted"/>
<keyword evidence="2" id="KW-1185">Reference proteome</keyword>
<evidence type="ECO:0000313" key="1">
    <source>
        <dbReference type="EMBL" id="SFT15663.1"/>
    </source>
</evidence>
<organism evidence="1 2">
    <name type="scientific">Sphingobacterium wenxiniae</name>
    <dbReference type="NCBI Taxonomy" id="683125"/>
    <lineage>
        <taxon>Bacteria</taxon>
        <taxon>Pseudomonadati</taxon>
        <taxon>Bacteroidota</taxon>
        <taxon>Sphingobacteriia</taxon>
        <taxon>Sphingobacteriales</taxon>
        <taxon>Sphingobacteriaceae</taxon>
        <taxon>Sphingobacterium</taxon>
    </lineage>
</organism>